<dbReference type="AlphaFoldDB" id="A0A8T1TMJ6"/>
<evidence type="ECO:0000313" key="1">
    <source>
        <dbReference type="EMBL" id="KAG6942268.1"/>
    </source>
</evidence>
<organism evidence="1 2">
    <name type="scientific">Phytophthora cactorum</name>
    <dbReference type="NCBI Taxonomy" id="29920"/>
    <lineage>
        <taxon>Eukaryota</taxon>
        <taxon>Sar</taxon>
        <taxon>Stramenopiles</taxon>
        <taxon>Oomycota</taxon>
        <taxon>Peronosporomycetes</taxon>
        <taxon>Peronosporales</taxon>
        <taxon>Peronosporaceae</taxon>
        <taxon>Phytophthora</taxon>
    </lineage>
</organism>
<dbReference type="OrthoDB" id="97621at2759"/>
<comment type="caution">
    <text evidence="1">The sequence shown here is derived from an EMBL/GenBank/DDBJ whole genome shotgun (WGS) entry which is preliminary data.</text>
</comment>
<protein>
    <recommendedName>
        <fullName evidence="3">Tc1-like transposase DDE domain-containing protein</fullName>
    </recommendedName>
</protein>
<sequence length="123" mass="14155">MMLRITPLKEKPTYKAQLIACTGFFLLYTPPYHPELQPIELIWAIVKGGLARDPPKYGNDAVEKVLGQLGDITKQNWIDVYRHVQCQENKYVQRAREDAEVKLMRVKISCNAPTLCALLRLTR</sequence>
<proteinExistence type="predicted"/>
<dbReference type="Proteomes" id="UP000688947">
    <property type="component" value="Unassembled WGS sequence"/>
</dbReference>
<name>A0A8T1TMJ6_9STRA</name>
<evidence type="ECO:0008006" key="3">
    <source>
        <dbReference type="Google" id="ProtNLM"/>
    </source>
</evidence>
<evidence type="ECO:0000313" key="2">
    <source>
        <dbReference type="Proteomes" id="UP000688947"/>
    </source>
</evidence>
<gene>
    <name evidence="1" type="ORF">JG687_00019157</name>
</gene>
<dbReference type="EMBL" id="JAENGZ010003063">
    <property type="protein sequence ID" value="KAG6942268.1"/>
    <property type="molecule type" value="Genomic_DNA"/>
</dbReference>
<reference evidence="1" key="1">
    <citation type="submission" date="2021-01" db="EMBL/GenBank/DDBJ databases">
        <title>Phytophthora aleatoria, a newly-described species from Pinus radiata is distinct from Phytophthora cactorum isolates based on comparative genomics.</title>
        <authorList>
            <person name="Mcdougal R."/>
            <person name="Panda P."/>
            <person name="Williams N."/>
            <person name="Studholme D.J."/>
        </authorList>
    </citation>
    <scope>NUCLEOTIDE SEQUENCE</scope>
    <source>
        <strain evidence="1">NZFS 3830</strain>
    </source>
</reference>
<accession>A0A8T1TMJ6</accession>